<evidence type="ECO:0000313" key="2">
    <source>
        <dbReference type="Proteomes" id="UP000275078"/>
    </source>
</evidence>
<dbReference type="EMBL" id="ML119664">
    <property type="protein sequence ID" value="RPA83513.1"/>
    <property type="molecule type" value="Genomic_DNA"/>
</dbReference>
<gene>
    <name evidence="1" type="ORF">BJ508DRAFT_304699</name>
</gene>
<accession>A0A3N4IBP4</accession>
<dbReference type="Proteomes" id="UP000275078">
    <property type="component" value="Unassembled WGS sequence"/>
</dbReference>
<protein>
    <submittedName>
        <fullName evidence="1">Uncharacterized protein</fullName>
    </submittedName>
</protein>
<reference evidence="1 2" key="1">
    <citation type="journal article" date="2018" name="Nat. Ecol. Evol.">
        <title>Pezizomycetes genomes reveal the molecular basis of ectomycorrhizal truffle lifestyle.</title>
        <authorList>
            <person name="Murat C."/>
            <person name="Payen T."/>
            <person name="Noel B."/>
            <person name="Kuo A."/>
            <person name="Morin E."/>
            <person name="Chen J."/>
            <person name="Kohler A."/>
            <person name="Krizsan K."/>
            <person name="Balestrini R."/>
            <person name="Da Silva C."/>
            <person name="Montanini B."/>
            <person name="Hainaut M."/>
            <person name="Levati E."/>
            <person name="Barry K.W."/>
            <person name="Belfiori B."/>
            <person name="Cichocki N."/>
            <person name="Clum A."/>
            <person name="Dockter R.B."/>
            <person name="Fauchery L."/>
            <person name="Guy J."/>
            <person name="Iotti M."/>
            <person name="Le Tacon F."/>
            <person name="Lindquist E.A."/>
            <person name="Lipzen A."/>
            <person name="Malagnac F."/>
            <person name="Mello A."/>
            <person name="Molinier V."/>
            <person name="Miyauchi S."/>
            <person name="Poulain J."/>
            <person name="Riccioni C."/>
            <person name="Rubini A."/>
            <person name="Sitrit Y."/>
            <person name="Splivallo R."/>
            <person name="Traeger S."/>
            <person name="Wang M."/>
            <person name="Zifcakova L."/>
            <person name="Wipf D."/>
            <person name="Zambonelli A."/>
            <person name="Paolocci F."/>
            <person name="Nowrousian M."/>
            <person name="Ottonello S."/>
            <person name="Baldrian P."/>
            <person name="Spatafora J.W."/>
            <person name="Henrissat B."/>
            <person name="Nagy L.G."/>
            <person name="Aury J.M."/>
            <person name="Wincker P."/>
            <person name="Grigoriev I.V."/>
            <person name="Bonfante P."/>
            <person name="Martin F.M."/>
        </authorList>
    </citation>
    <scope>NUCLEOTIDE SEQUENCE [LARGE SCALE GENOMIC DNA]</scope>
    <source>
        <strain evidence="1 2">RN42</strain>
    </source>
</reference>
<sequence length="265" mass="31050">MRFSELPYEIRFLIADHLLDWPDHKAFRQCDKTNYTLLTNRQSVRKRFQLTEWIQQLLDAFMQSVSAGSGLYFFLSTETATAGGLDRESKPRPSRNIASSESKNSADWFSFVHQNDCFATIRRMLLPDAIFSGYPYKECHDSVLEVLNNVDKHRRYRDYVRSHGGDPKWLPVTRDIAQTIINAEVTVNSEAPEMDEKLKDTTVRSALHEFMLHEVYRLLCCLRDLVDWMEELEEVKAIQRQAHKLLLDLQDVIKLWKFFNGSPRT</sequence>
<organism evidence="1 2">
    <name type="scientific">Ascobolus immersus RN42</name>
    <dbReference type="NCBI Taxonomy" id="1160509"/>
    <lineage>
        <taxon>Eukaryota</taxon>
        <taxon>Fungi</taxon>
        <taxon>Dikarya</taxon>
        <taxon>Ascomycota</taxon>
        <taxon>Pezizomycotina</taxon>
        <taxon>Pezizomycetes</taxon>
        <taxon>Pezizales</taxon>
        <taxon>Ascobolaceae</taxon>
        <taxon>Ascobolus</taxon>
    </lineage>
</organism>
<keyword evidence="2" id="KW-1185">Reference proteome</keyword>
<dbReference type="AlphaFoldDB" id="A0A3N4IBP4"/>
<proteinExistence type="predicted"/>
<evidence type="ECO:0000313" key="1">
    <source>
        <dbReference type="EMBL" id="RPA83513.1"/>
    </source>
</evidence>
<name>A0A3N4IBP4_ASCIM</name>